<reference evidence="3 4" key="1">
    <citation type="journal article" date="2017" name="Int. J. Syst. Evol. Microbiol.">
        <title>Oleiagrimonas citrea sp. nov., a marine bacterium isolated from tidal flat sediment and emended description of the genus Oleiagrimonas Fang et al. 2015 and Oleiagrimonas soli.</title>
        <authorList>
            <person name="Yang S.H."/>
            <person name="Seo H.S."/>
            <person name="Seong C.N."/>
            <person name="Kwon K.K."/>
        </authorList>
    </citation>
    <scope>NUCLEOTIDE SEQUENCE [LARGE SCALE GENOMIC DNA]</scope>
    <source>
        <strain evidence="3 4">MEBiC09124</strain>
    </source>
</reference>
<gene>
    <name evidence="3" type="ORF">HF690_10975</name>
</gene>
<comment type="caution">
    <text evidence="3">The sequence shown here is derived from an EMBL/GenBank/DDBJ whole genome shotgun (WGS) entry which is preliminary data.</text>
</comment>
<name>A0A846ZPG5_9GAMM</name>
<feature type="domain" description="NfeD-like C-terminal" evidence="2">
    <location>
        <begin position="85"/>
        <end position="140"/>
    </location>
</feature>
<feature type="transmembrane region" description="Helical" evidence="1">
    <location>
        <begin position="6"/>
        <end position="21"/>
    </location>
</feature>
<evidence type="ECO:0000313" key="4">
    <source>
        <dbReference type="Proteomes" id="UP000541636"/>
    </source>
</evidence>
<dbReference type="RefSeq" id="WP_168609464.1">
    <property type="nucleotide sequence ID" value="NZ_JAAZQD010000004.1"/>
</dbReference>
<keyword evidence="1" id="KW-0472">Membrane</keyword>
<accession>A0A846ZPG5</accession>
<feature type="transmembrane region" description="Helical" evidence="1">
    <location>
        <begin position="52"/>
        <end position="71"/>
    </location>
</feature>
<evidence type="ECO:0000313" key="3">
    <source>
        <dbReference type="EMBL" id="NKZ39470.1"/>
    </source>
</evidence>
<dbReference type="InterPro" id="IPR002810">
    <property type="entry name" value="NfeD-like_C"/>
</dbReference>
<keyword evidence="4" id="KW-1185">Reference proteome</keyword>
<organism evidence="3 4">
    <name type="scientific">Oleiagrimonas citrea</name>
    <dbReference type="NCBI Taxonomy" id="1665687"/>
    <lineage>
        <taxon>Bacteria</taxon>
        <taxon>Pseudomonadati</taxon>
        <taxon>Pseudomonadota</taxon>
        <taxon>Gammaproteobacteria</taxon>
        <taxon>Lysobacterales</taxon>
        <taxon>Rhodanobacteraceae</taxon>
        <taxon>Oleiagrimonas</taxon>
    </lineage>
</organism>
<dbReference type="Proteomes" id="UP000541636">
    <property type="component" value="Unassembled WGS sequence"/>
</dbReference>
<dbReference type="EMBL" id="JAAZQD010000004">
    <property type="protein sequence ID" value="NKZ39470.1"/>
    <property type="molecule type" value="Genomic_DNA"/>
</dbReference>
<dbReference type="Gene3D" id="2.40.50.140">
    <property type="entry name" value="Nucleic acid-binding proteins"/>
    <property type="match status" value="1"/>
</dbReference>
<keyword evidence="1" id="KW-0812">Transmembrane</keyword>
<sequence length="146" mass="15245">MNASQMLGTALLVVGAIVAVSEMHTLTIYLIAVAVACFVGAGAAFAGASLPMTLGITAVVAVLGMPVAHWMRGRLRNHASEHVTHDDVGRTVQVTSINDDHLRVSYRGTAWHARMQDASAATPHPGQTLRIVARDGNVLVLAADAA</sequence>
<dbReference type="InterPro" id="IPR012340">
    <property type="entry name" value="NA-bd_OB-fold"/>
</dbReference>
<dbReference type="AlphaFoldDB" id="A0A846ZPG5"/>
<evidence type="ECO:0000256" key="1">
    <source>
        <dbReference type="SAM" id="Phobius"/>
    </source>
</evidence>
<evidence type="ECO:0000259" key="2">
    <source>
        <dbReference type="Pfam" id="PF01957"/>
    </source>
</evidence>
<keyword evidence="1" id="KW-1133">Transmembrane helix</keyword>
<protein>
    <recommendedName>
        <fullName evidence="2">NfeD-like C-terminal domain-containing protein</fullName>
    </recommendedName>
</protein>
<proteinExistence type="predicted"/>
<dbReference type="Pfam" id="PF01957">
    <property type="entry name" value="NfeD"/>
    <property type="match status" value="1"/>
</dbReference>
<feature type="transmembrane region" description="Helical" evidence="1">
    <location>
        <begin position="28"/>
        <end position="46"/>
    </location>
</feature>